<organism evidence="1 2">
    <name type="scientific">Rhodocytophaga aerolata</name>
    <dbReference type="NCBI Taxonomy" id="455078"/>
    <lineage>
        <taxon>Bacteria</taxon>
        <taxon>Pseudomonadati</taxon>
        <taxon>Bacteroidota</taxon>
        <taxon>Cytophagia</taxon>
        <taxon>Cytophagales</taxon>
        <taxon>Rhodocytophagaceae</taxon>
        <taxon>Rhodocytophaga</taxon>
    </lineage>
</organism>
<name>A0ABT8REZ8_9BACT</name>
<dbReference type="EMBL" id="JAUKPO010000022">
    <property type="protein sequence ID" value="MDO1449768.1"/>
    <property type="molecule type" value="Genomic_DNA"/>
</dbReference>
<dbReference type="Proteomes" id="UP001168528">
    <property type="component" value="Unassembled WGS sequence"/>
</dbReference>
<accession>A0ABT8REZ8</accession>
<dbReference type="RefSeq" id="WP_302040572.1">
    <property type="nucleotide sequence ID" value="NZ_JAUKPO010000022.1"/>
</dbReference>
<proteinExistence type="predicted"/>
<keyword evidence="2" id="KW-1185">Reference proteome</keyword>
<gene>
    <name evidence="1" type="ORF">Q0590_26050</name>
</gene>
<sequence>MISKNLPATTRHTQGEDPPAEFNWILNEQGYPLNARVNNDLIYTYACEE</sequence>
<evidence type="ECO:0000313" key="1">
    <source>
        <dbReference type="EMBL" id="MDO1449768.1"/>
    </source>
</evidence>
<comment type="caution">
    <text evidence="1">The sequence shown here is derived from an EMBL/GenBank/DDBJ whole genome shotgun (WGS) entry which is preliminary data.</text>
</comment>
<protein>
    <submittedName>
        <fullName evidence="1">Uncharacterized protein</fullName>
    </submittedName>
</protein>
<evidence type="ECO:0000313" key="2">
    <source>
        <dbReference type="Proteomes" id="UP001168528"/>
    </source>
</evidence>
<reference evidence="1" key="1">
    <citation type="submission" date="2023-07" db="EMBL/GenBank/DDBJ databases">
        <title>The genome sequence of Rhodocytophaga aerolata KACC 12507.</title>
        <authorList>
            <person name="Zhang X."/>
        </authorList>
    </citation>
    <scope>NUCLEOTIDE SEQUENCE</scope>
    <source>
        <strain evidence="1">KACC 12507</strain>
    </source>
</reference>